<keyword evidence="9" id="KW-0442">Lipid degradation</keyword>
<dbReference type="InterPro" id="IPR002921">
    <property type="entry name" value="Fungal_lipase-type"/>
</dbReference>
<dbReference type="EC" id="3.1.1.116" evidence="14"/>
<evidence type="ECO:0000256" key="3">
    <source>
        <dbReference type="ARBA" id="ARBA00022475"/>
    </source>
</evidence>
<keyword evidence="7" id="KW-0378">Hydrolase</keyword>
<evidence type="ECO:0000313" key="17">
    <source>
        <dbReference type="EMBL" id="RIA95596.1"/>
    </source>
</evidence>
<evidence type="ECO:0000256" key="14">
    <source>
        <dbReference type="ARBA" id="ARBA00026104"/>
    </source>
</evidence>
<dbReference type="PANTHER" id="PTHR45792:SF8">
    <property type="entry name" value="DIACYLGLYCEROL LIPASE-ALPHA"/>
    <property type="match status" value="1"/>
</dbReference>
<evidence type="ECO:0000256" key="1">
    <source>
        <dbReference type="ARBA" id="ARBA00001913"/>
    </source>
</evidence>
<keyword evidence="5" id="KW-0812">Transmembrane</keyword>
<evidence type="ECO:0000256" key="13">
    <source>
        <dbReference type="ARBA" id="ARBA00024531"/>
    </source>
</evidence>
<reference evidence="17 18" key="1">
    <citation type="submission" date="2018-06" db="EMBL/GenBank/DDBJ databases">
        <title>Comparative genomics reveals the genomic features of Rhizophagus irregularis, R. cerebriforme, R. diaphanum and Gigaspora rosea, and their symbiotic lifestyle signature.</title>
        <authorList>
            <person name="Morin E."/>
            <person name="San Clemente H."/>
            <person name="Chen E.C.H."/>
            <person name="De La Providencia I."/>
            <person name="Hainaut M."/>
            <person name="Kuo A."/>
            <person name="Kohler A."/>
            <person name="Murat C."/>
            <person name="Tang N."/>
            <person name="Roy S."/>
            <person name="Loubradou J."/>
            <person name="Henrissat B."/>
            <person name="Grigoriev I.V."/>
            <person name="Corradi N."/>
            <person name="Roux C."/>
            <person name="Martin F.M."/>
        </authorList>
    </citation>
    <scope>NUCLEOTIDE SEQUENCE [LARGE SCALE GENOMIC DNA]</scope>
    <source>
        <strain evidence="17 18">DAOM 227022</strain>
    </source>
</reference>
<dbReference type="GO" id="GO:0019369">
    <property type="term" value="P:arachidonate metabolic process"/>
    <property type="evidence" value="ECO:0007669"/>
    <property type="project" value="TreeGrafter"/>
</dbReference>
<dbReference type="InterPro" id="IPR052214">
    <property type="entry name" value="DAG_Lipase-Related"/>
</dbReference>
<dbReference type="OrthoDB" id="438440at2759"/>
<dbReference type="PANTHER" id="PTHR45792">
    <property type="entry name" value="DIACYLGLYCEROL LIPASE HOMOLOG-RELATED"/>
    <property type="match status" value="1"/>
</dbReference>
<dbReference type="Pfam" id="PF01764">
    <property type="entry name" value="Lipase_3"/>
    <property type="match status" value="1"/>
</dbReference>
<organism evidence="17 18">
    <name type="scientific">Glomus cerebriforme</name>
    <dbReference type="NCBI Taxonomy" id="658196"/>
    <lineage>
        <taxon>Eukaryota</taxon>
        <taxon>Fungi</taxon>
        <taxon>Fungi incertae sedis</taxon>
        <taxon>Mucoromycota</taxon>
        <taxon>Glomeromycotina</taxon>
        <taxon>Glomeromycetes</taxon>
        <taxon>Glomerales</taxon>
        <taxon>Glomeraceae</taxon>
        <taxon>Glomus</taxon>
    </lineage>
</organism>
<keyword evidence="12" id="KW-0472">Membrane</keyword>
<dbReference type="GO" id="GO:0005886">
    <property type="term" value="C:plasma membrane"/>
    <property type="evidence" value="ECO:0007669"/>
    <property type="project" value="UniProtKB-SubCell"/>
</dbReference>
<evidence type="ECO:0000256" key="5">
    <source>
        <dbReference type="ARBA" id="ARBA00022692"/>
    </source>
</evidence>
<comment type="caution">
    <text evidence="17">The sequence shown here is derived from an EMBL/GenBank/DDBJ whole genome shotgun (WGS) entry which is preliminary data.</text>
</comment>
<evidence type="ECO:0000256" key="7">
    <source>
        <dbReference type="ARBA" id="ARBA00022801"/>
    </source>
</evidence>
<dbReference type="GO" id="GO:0046872">
    <property type="term" value="F:metal ion binding"/>
    <property type="evidence" value="ECO:0007669"/>
    <property type="project" value="UniProtKB-KW"/>
</dbReference>
<feature type="region of interest" description="Disordered" evidence="15">
    <location>
        <begin position="1"/>
        <end position="35"/>
    </location>
</feature>
<evidence type="ECO:0000256" key="9">
    <source>
        <dbReference type="ARBA" id="ARBA00022963"/>
    </source>
</evidence>
<comment type="subcellular location">
    <subcellularLocation>
        <location evidence="2">Cell membrane</location>
        <topology evidence="2">Multi-pass membrane protein</topology>
    </subcellularLocation>
</comment>
<dbReference type="GO" id="GO:0046340">
    <property type="term" value="P:diacylglycerol catabolic process"/>
    <property type="evidence" value="ECO:0007669"/>
    <property type="project" value="TreeGrafter"/>
</dbReference>
<accession>A0A397TF88</accession>
<comment type="cofactor">
    <cofactor evidence="1">
        <name>Ca(2+)</name>
        <dbReference type="ChEBI" id="CHEBI:29108"/>
    </cofactor>
</comment>
<keyword evidence="18" id="KW-1185">Reference proteome</keyword>
<evidence type="ECO:0000313" key="18">
    <source>
        <dbReference type="Proteomes" id="UP000265703"/>
    </source>
</evidence>
<evidence type="ECO:0000256" key="11">
    <source>
        <dbReference type="ARBA" id="ARBA00023098"/>
    </source>
</evidence>
<evidence type="ECO:0000256" key="15">
    <source>
        <dbReference type="SAM" id="MobiDB-lite"/>
    </source>
</evidence>
<dbReference type="Proteomes" id="UP000265703">
    <property type="component" value="Unassembled WGS sequence"/>
</dbReference>
<keyword evidence="6" id="KW-0479">Metal-binding</keyword>
<dbReference type="EMBL" id="QKYT01000059">
    <property type="protein sequence ID" value="RIA95596.1"/>
    <property type="molecule type" value="Genomic_DNA"/>
</dbReference>
<evidence type="ECO:0000256" key="10">
    <source>
        <dbReference type="ARBA" id="ARBA00022989"/>
    </source>
</evidence>
<dbReference type="GO" id="GO:0016298">
    <property type="term" value="F:lipase activity"/>
    <property type="evidence" value="ECO:0007669"/>
    <property type="project" value="TreeGrafter"/>
</dbReference>
<comment type="catalytic activity">
    <reaction evidence="13">
        <text>a 1,2-diacyl-sn-glycerol + H2O = a 2-acylglycerol + a fatty acid + H(+)</text>
        <dbReference type="Rhea" id="RHEA:33275"/>
        <dbReference type="ChEBI" id="CHEBI:15377"/>
        <dbReference type="ChEBI" id="CHEBI:15378"/>
        <dbReference type="ChEBI" id="CHEBI:17389"/>
        <dbReference type="ChEBI" id="CHEBI:17815"/>
        <dbReference type="ChEBI" id="CHEBI:28868"/>
        <dbReference type="EC" id="3.1.1.116"/>
    </reaction>
    <physiologicalReaction direction="left-to-right" evidence="13">
        <dbReference type="Rhea" id="RHEA:33276"/>
    </physiologicalReaction>
</comment>
<dbReference type="InterPro" id="IPR029058">
    <property type="entry name" value="AB_hydrolase_fold"/>
</dbReference>
<dbReference type="AlphaFoldDB" id="A0A397TF88"/>
<name>A0A397TF88_9GLOM</name>
<dbReference type="Gene3D" id="3.40.50.1820">
    <property type="entry name" value="alpha/beta hydrolase"/>
    <property type="match status" value="1"/>
</dbReference>
<feature type="domain" description="Fungal lipase-type" evidence="16">
    <location>
        <begin position="513"/>
        <end position="662"/>
    </location>
</feature>
<keyword evidence="10" id="KW-1133">Transmembrane helix</keyword>
<evidence type="ECO:0000256" key="12">
    <source>
        <dbReference type="ARBA" id="ARBA00023136"/>
    </source>
</evidence>
<proteinExistence type="predicted"/>
<evidence type="ECO:0000259" key="16">
    <source>
        <dbReference type="Pfam" id="PF01764"/>
    </source>
</evidence>
<protein>
    <recommendedName>
        <fullName evidence="14">sn-1-specific diacylglycerol lipase</fullName>
        <ecNumber evidence="14">3.1.1.116</ecNumber>
    </recommendedName>
</protein>
<feature type="compositionally biased region" description="Basic and acidic residues" evidence="15">
    <location>
        <begin position="21"/>
        <end position="32"/>
    </location>
</feature>
<keyword evidence="4" id="KW-0597">Phosphoprotein</keyword>
<sequence length="818" mass="93481">MPIREESIDTFTKQQEEEEEVVSKEIQRDDSKTSPILTNNVSTTIKNCNNVISRITLIPPPSSTQEENFQHQDPYNLTLPVRRRKRPQNLYKESNVTIDDVESTAESSSNNEINSLVLKSDSDLALTIDRFTTASRAGLDLAGIVTGLAFEVAKVSTRASLGIAKTVTGVMSDRLVQTMLNDGSGRQKYFFIPRIIGTSTDLLHRTLNLTEQIALAGLEFTSDTIQFAFGTANESMTIIDTLFGTTDAAKALAEFVQLVKREFNVSYEKDDNLEDNLGTFGAFRVVKSLTAWACLQYVTNDNMERGLSGWKKVKLVDISDMYDWVYVSKNEAEENIYDELEYLLLEEEEGDEEMVIIKSNKSNNIVIGELTPKEEIPEFRFSMSDERSKRLSDIYLDATKRLSNPYLEEFDFQTKDEKLFSLLHNLKRYSKFSSSAYDFKTAIIGKIPFPKFPNKSPIWKERGRLHRFTFASNTDLPFDSIVDSSHTKAPKNPSNYQPSYFIIRDHTTESIILALRGTMSIHDLIVDLTCEYEDFQFPEDIQRGIETKHKVHKGIFQVAKGLAEPGKSGVFEVIKRELEANEGYGLVLVGHSLGAGVASLLALLLASPKTRQTTVWSRLPRGRRVHAYAFATPCVMSAELSKRARSLVTSVAYGNDVVCRLSLGHVRDLRDMVRFLGSNKQKEGGQETASKILKKILDYQSRTFNENTEQGRREKAEYENLFWRTRQDVHKYMQNEKLYPPGKVYWIVRSDRKPYCDANEEEEEEEETDGGIFEQKSCKQYNMLEIDDVQKIFDEIWFSPHMMIDHFPYMYENVLKKL</sequence>
<evidence type="ECO:0000256" key="4">
    <source>
        <dbReference type="ARBA" id="ARBA00022553"/>
    </source>
</evidence>
<keyword evidence="11" id="KW-0443">Lipid metabolism</keyword>
<evidence type="ECO:0000256" key="2">
    <source>
        <dbReference type="ARBA" id="ARBA00004651"/>
    </source>
</evidence>
<evidence type="ECO:0000256" key="6">
    <source>
        <dbReference type="ARBA" id="ARBA00022723"/>
    </source>
</evidence>
<gene>
    <name evidence="17" type="ORF">C1645_757342</name>
</gene>
<dbReference type="SUPFAM" id="SSF53474">
    <property type="entry name" value="alpha/beta-Hydrolases"/>
    <property type="match status" value="1"/>
</dbReference>
<keyword evidence="8" id="KW-0106">Calcium</keyword>
<evidence type="ECO:0000256" key="8">
    <source>
        <dbReference type="ARBA" id="ARBA00022837"/>
    </source>
</evidence>
<keyword evidence="3" id="KW-1003">Cell membrane</keyword>
<dbReference type="CDD" id="cd00519">
    <property type="entry name" value="Lipase_3"/>
    <property type="match status" value="1"/>
</dbReference>